<evidence type="ECO:0000256" key="6">
    <source>
        <dbReference type="ARBA" id="ARBA00023239"/>
    </source>
</evidence>
<dbReference type="RefSeq" id="WP_035471840.1">
    <property type="nucleotide sequence ID" value="NZ_JRGF01000002.1"/>
</dbReference>
<comment type="pathway">
    <text evidence="1 7">Metabolic intermediate biosynthesis; chorismate biosynthesis; chorismate from D-erythrose 4-phosphate and phosphoenolpyruvate: step 7/7.</text>
</comment>
<gene>
    <name evidence="7" type="primary">aroC</name>
    <name evidence="9" type="ORF">LG35_02565</name>
</gene>
<comment type="function">
    <text evidence="7">Catalyzes the anti-1,4-elimination of the C-3 phosphate and the C-6 proR hydrogen from 5-enolpyruvylshikimate-3-phosphate (EPSP) to yield chorismate, which is the branch point compound that serves as the starting substrate for the three terminal pathways of aromatic amino acid biosynthesis. This reaction introduces a second double bond into the aromatic ring system.</text>
</comment>
<reference evidence="9 10" key="1">
    <citation type="submission" date="2014-09" db="EMBL/GenBank/DDBJ databases">
        <title>Alistipes sp. 627, sp. nov., a novel member of the family Rikenellaceae isolated from human faeces.</title>
        <authorList>
            <person name="Shkoporov A.N."/>
            <person name="Chaplin A.V."/>
            <person name="Motuzova O.V."/>
            <person name="Kafarskaia L.I."/>
            <person name="Khokhlova E.V."/>
            <person name="Efimov B.A."/>
        </authorList>
    </citation>
    <scope>NUCLEOTIDE SEQUENCE [LARGE SCALE GENOMIC DNA]</scope>
    <source>
        <strain evidence="9 10">627</strain>
    </source>
</reference>
<dbReference type="PROSITE" id="PS00787">
    <property type="entry name" value="CHORISMATE_SYNTHASE_1"/>
    <property type="match status" value="1"/>
</dbReference>
<keyword evidence="7" id="KW-0285">Flavoprotein</keyword>
<evidence type="ECO:0000256" key="5">
    <source>
        <dbReference type="ARBA" id="ARBA00023141"/>
    </source>
</evidence>
<dbReference type="HAMAP" id="MF_00300">
    <property type="entry name" value="Chorismate_synth"/>
    <property type="match status" value="1"/>
</dbReference>
<feature type="binding site" evidence="7">
    <location>
        <position position="46"/>
    </location>
    <ligand>
        <name>NADP(+)</name>
        <dbReference type="ChEBI" id="CHEBI:58349"/>
    </ligand>
</feature>
<evidence type="ECO:0000256" key="4">
    <source>
        <dbReference type="ARBA" id="ARBA00022605"/>
    </source>
</evidence>
<evidence type="ECO:0000313" key="9">
    <source>
        <dbReference type="EMBL" id="KHE42889.1"/>
    </source>
</evidence>
<feature type="binding site" evidence="7">
    <location>
        <position position="256"/>
    </location>
    <ligand>
        <name>FMN</name>
        <dbReference type="ChEBI" id="CHEBI:58210"/>
    </ligand>
</feature>
<keyword evidence="5 7" id="KW-0057">Aromatic amino acid biosynthesis</keyword>
<dbReference type="SUPFAM" id="SSF103263">
    <property type="entry name" value="Chorismate synthase, AroC"/>
    <property type="match status" value="1"/>
</dbReference>
<evidence type="ECO:0000256" key="2">
    <source>
        <dbReference type="ARBA" id="ARBA00008014"/>
    </source>
</evidence>
<comment type="caution">
    <text evidence="7">Lacks conserved residue(s) required for the propagation of feature annotation.</text>
</comment>
<comment type="catalytic activity">
    <reaction evidence="7">
        <text>5-O-(1-carboxyvinyl)-3-phosphoshikimate = chorismate + phosphate</text>
        <dbReference type="Rhea" id="RHEA:21020"/>
        <dbReference type="ChEBI" id="CHEBI:29748"/>
        <dbReference type="ChEBI" id="CHEBI:43474"/>
        <dbReference type="ChEBI" id="CHEBI:57701"/>
        <dbReference type="EC" id="4.2.3.5"/>
    </reaction>
</comment>
<evidence type="ECO:0000256" key="1">
    <source>
        <dbReference type="ARBA" id="ARBA00005044"/>
    </source>
</evidence>
<dbReference type="PANTHER" id="PTHR21085">
    <property type="entry name" value="CHORISMATE SYNTHASE"/>
    <property type="match status" value="1"/>
</dbReference>
<comment type="similarity">
    <text evidence="2 7">Belongs to the chorismate synthase family.</text>
</comment>
<keyword evidence="7" id="KW-0521">NADP</keyword>
<dbReference type="Gene3D" id="3.60.150.10">
    <property type="entry name" value="Chorismate synthase AroC"/>
    <property type="match status" value="2"/>
</dbReference>
<keyword evidence="7" id="KW-0274">FAD</keyword>
<dbReference type="Proteomes" id="UP000030889">
    <property type="component" value="Unassembled WGS sequence"/>
</dbReference>
<dbReference type="InterPro" id="IPR035904">
    <property type="entry name" value="Chorismate_synth_AroC_sf"/>
</dbReference>
<protein>
    <recommendedName>
        <fullName evidence="3 7">Chorismate synthase</fullName>
        <shortName evidence="7">CS</shortName>
        <ecNumber evidence="3 7">4.2.3.5</ecNumber>
    </recommendedName>
    <alternativeName>
        <fullName evidence="7">5-enolpyruvylshikimate-3-phosphate phospholyase</fullName>
    </alternativeName>
</protein>
<dbReference type="InterPro" id="IPR020541">
    <property type="entry name" value="Chorismate_synthase_CS"/>
</dbReference>
<name>A0ABR4YKV7_9BACT</name>
<accession>A0ABR4YKV7</accession>
<keyword evidence="10" id="KW-1185">Reference proteome</keyword>
<evidence type="ECO:0000256" key="7">
    <source>
        <dbReference type="HAMAP-Rule" id="MF_00300"/>
    </source>
</evidence>
<proteinExistence type="inferred from homology"/>
<feature type="binding site" evidence="7">
    <location>
        <begin position="271"/>
        <end position="275"/>
    </location>
    <ligand>
        <name>FMN</name>
        <dbReference type="ChEBI" id="CHEBI:58210"/>
    </ligand>
</feature>
<sequence>MNSFGHSFRITLFGESHGPAIGVTIDGMPAGIPFSEQDLAPDLARRRSTGTAGTTPRREPDLPEIVSGIYNGHTDGTPLTILFRNANTRPHDYAAFVRHPRPSHADLVAFRKYGGFNHPGGGGMFSGRMTVALVAAGAAAKKLLPGVRFSTRLTEIDGMTDSSSFERILNDLRLAGDTAGGVVEIRAQGIAAGTGEPFFDSIESTAAHLIFSIPGVKGIEFGAGFAAARSRGSHNNDLIADRHGTTATNNDGGINGGLANGNEIVLRVGFKPAPSIAQPQETFDFTAGHPTPLVIPGRHDVCIALRGAVAAEAALAIALADLALRAGNAAV</sequence>
<organism evidence="9 10">
    <name type="scientific">Alistipes inops</name>
    <dbReference type="NCBI Taxonomy" id="1501391"/>
    <lineage>
        <taxon>Bacteria</taxon>
        <taxon>Pseudomonadati</taxon>
        <taxon>Bacteroidota</taxon>
        <taxon>Bacteroidia</taxon>
        <taxon>Bacteroidales</taxon>
        <taxon>Rikenellaceae</taxon>
        <taxon>Alistipes</taxon>
    </lineage>
</organism>
<comment type="subunit">
    <text evidence="7">Homotetramer.</text>
</comment>
<dbReference type="PIRSF" id="PIRSF001456">
    <property type="entry name" value="Chorismate_synth"/>
    <property type="match status" value="1"/>
</dbReference>
<dbReference type="PANTHER" id="PTHR21085:SF0">
    <property type="entry name" value="CHORISMATE SYNTHASE"/>
    <property type="match status" value="1"/>
</dbReference>
<keyword evidence="4 7" id="KW-0028">Amino-acid biosynthesis</keyword>
<dbReference type="InterPro" id="IPR000453">
    <property type="entry name" value="Chorismate_synth"/>
</dbReference>
<feature type="binding site" evidence="7">
    <location>
        <position position="298"/>
    </location>
    <ligand>
        <name>FMN</name>
        <dbReference type="ChEBI" id="CHEBI:58210"/>
    </ligand>
</feature>
<comment type="caution">
    <text evidence="9">The sequence shown here is derived from an EMBL/GenBank/DDBJ whole genome shotgun (WGS) entry which is preliminary data.</text>
</comment>
<keyword evidence="7" id="KW-0288">FMN</keyword>
<dbReference type="Pfam" id="PF01264">
    <property type="entry name" value="Chorismate_synt"/>
    <property type="match status" value="1"/>
</dbReference>
<comment type="cofactor">
    <cofactor evidence="7">
        <name>FMNH2</name>
        <dbReference type="ChEBI" id="CHEBI:57618"/>
    </cofactor>
    <text evidence="7">Reduced FMN (FMNH(2)).</text>
</comment>
<evidence type="ECO:0000313" key="10">
    <source>
        <dbReference type="Proteomes" id="UP000030889"/>
    </source>
</evidence>
<feature type="region of interest" description="Disordered" evidence="8">
    <location>
        <begin position="37"/>
        <end position="63"/>
    </location>
</feature>
<dbReference type="EMBL" id="JRGF01000002">
    <property type="protein sequence ID" value="KHE42889.1"/>
    <property type="molecule type" value="Genomic_DNA"/>
</dbReference>
<dbReference type="EC" id="4.2.3.5" evidence="3 7"/>
<evidence type="ECO:0000256" key="3">
    <source>
        <dbReference type="ARBA" id="ARBA00013036"/>
    </source>
</evidence>
<evidence type="ECO:0000256" key="8">
    <source>
        <dbReference type="SAM" id="MobiDB-lite"/>
    </source>
</evidence>
<keyword evidence="6 7" id="KW-0456">Lyase</keyword>